<reference evidence="5 6" key="1">
    <citation type="submission" date="2016-05" db="EMBL/GenBank/DDBJ databases">
        <authorList>
            <person name="Naeem Raeece"/>
        </authorList>
    </citation>
    <scope>NUCLEOTIDE SEQUENCE [LARGE SCALE GENOMIC DNA]</scope>
</reference>
<reference evidence="3" key="2">
    <citation type="submission" date="2016-05" db="EMBL/GenBank/DDBJ databases">
        <authorList>
            <person name="Lavstsen T."/>
            <person name="Jespersen J.S."/>
        </authorList>
    </citation>
    <scope>NUCLEOTIDE SEQUENCE [LARGE SCALE GENOMIC DNA]</scope>
</reference>
<organism evidence="3 6">
    <name type="scientific">Plasmodium ovale wallikeri</name>
    <dbReference type="NCBI Taxonomy" id="864142"/>
    <lineage>
        <taxon>Eukaryota</taxon>
        <taxon>Sar</taxon>
        <taxon>Alveolata</taxon>
        <taxon>Apicomplexa</taxon>
        <taxon>Aconoidasida</taxon>
        <taxon>Haemosporida</taxon>
        <taxon>Plasmodiidae</taxon>
        <taxon>Plasmodium</taxon>
        <taxon>Plasmodium (Plasmodium)</taxon>
    </lineage>
</organism>
<keyword evidence="1" id="KW-0175">Coiled coil</keyword>
<proteinExistence type="predicted"/>
<dbReference type="AlphaFoldDB" id="A0A1A8YIT7"/>
<dbReference type="Proteomes" id="UP000078555">
    <property type="component" value="Unassembled WGS sequence"/>
</dbReference>
<accession>A0A1A8YIT7</accession>
<evidence type="ECO:0000313" key="6">
    <source>
        <dbReference type="Proteomes" id="UP000078555"/>
    </source>
</evidence>
<keyword evidence="6" id="KW-1185">Reference proteome</keyword>
<feature type="coiled-coil region" evidence="1">
    <location>
        <begin position="99"/>
        <end position="126"/>
    </location>
</feature>
<keyword evidence="2" id="KW-0812">Transmembrane</keyword>
<evidence type="ECO:0000256" key="2">
    <source>
        <dbReference type="SAM" id="Phobius"/>
    </source>
</evidence>
<protein>
    <submittedName>
        <fullName evidence="3">Uncharacterized protein</fullName>
    </submittedName>
</protein>
<keyword evidence="2" id="KW-0472">Membrane</keyword>
<keyword evidence="2" id="KW-1133">Transmembrane helix</keyword>
<dbReference type="Proteomes" id="UP000078550">
    <property type="component" value="Unassembled WGS sequence"/>
</dbReference>
<feature type="transmembrane region" description="Helical" evidence="2">
    <location>
        <begin position="211"/>
        <end position="231"/>
    </location>
</feature>
<sequence>MVKKDCNSICKILDDANGGNGTTAATFYYNRGSNVVSEEELKKLQRKGKMSMLFFLIKAFIFAHLIWILQFYAINVTFHESGKENYDMRNGNASVFRNNRMLIENLRNINSSYETLEQNIVDKIENIYEQQTRNIASKIMGFIKKIDLIVEKEIVKTLKYIDTEKDEPIQSGINFFEKVKNFFKGLQLFSTPILGTITALTAYYFKSQVFTTAVTLTVAFLPLISTCYLFYKIYKIRSETLK</sequence>
<evidence type="ECO:0000313" key="4">
    <source>
        <dbReference type="EMBL" id="SBT32030.1"/>
    </source>
</evidence>
<name>A0A1A8YIT7_PLAOA</name>
<evidence type="ECO:0000256" key="1">
    <source>
        <dbReference type="SAM" id="Coils"/>
    </source>
</evidence>
<evidence type="ECO:0000313" key="5">
    <source>
        <dbReference type="Proteomes" id="UP000078550"/>
    </source>
</evidence>
<dbReference type="EMBL" id="FLRD01000020">
    <property type="protein sequence ID" value="SBT31458.1"/>
    <property type="molecule type" value="Genomic_DNA"/>
</dbReference>
<feature type="transmembrane region" description="Helical" evidence="2">
    <location>
        <begin position="52"/>
        <end position="74"/>
    </location>
</feature>
<gene>
    <name evidence="3" type="ORF">POVWA1_007180</name>
    <name evidence="4" type="ORF">POVWA2_007320</name>
</gene>
<dbReference type="EMBL" id="FLRE01000029">
    <property type="protein sequence ID" value="SBT32030.1"/>
    <property type="molecule type" value="Genomic_DNA"/>
</dbReference>
<evidence type="ECO:0000313" key="3">
    <source>
        <dbReference type="EMBL" id="SBT31458.1"/>
    </source>
</evidence>